<dbReference type="PANTHER" id="PTHR43133">
    <property type="entry name" value="RNA POLYMERASE ECF-TYPE SIGMA FACTO"/>
    <property type="match status" value="1"/>
</dbReference>
<evidence type="ECO:0000256" key="1">
    <source>
        <dbReference type="ARBA" id="ARBA00010641"/>
    </source>
</evidence>
<dbReference type="NCBIfam" id="TIGR02937">
    <property type="entry name" value="sigma70-ECF"/>
    <property type="match status" value="1"/>
</dbReference>
<dbReference type="Gene3D" id="1.10.10.10">
    <property type="entry name" value="Winged helix-like DNA-binding domain superfamily/Winged helix DNA-binding domain"/>
    <property type="match status" value="1"/>
</dbReference>
<evidence type="ECO:0000259" key="6">
    <source>
        <dbReference type="Pfam" id="PF04542"/>
    </source>
</evidence>
<evidence type="ECO:0000313" key="9">
    <source>
        <dbReference type="Proteomes" id="UP000002255"/>
    </source>
</evidence>
<dbReference type="InterPro" id="IPR007630">
    <property type="entry name" value="RNA_pol_sigma70_r4"/>
</dbReference>
<keyword evidence="4" id="KW-0238">DNA-binding</keyword>
<evidence type="ECO:0000256" key="3">
    <source>
        <dbReference type="ARBA" id="ARBA00023082"/>
    </source>
</evidence>
<feature type="domain" description="RNA polymerase sigma-70 region 4" evidence="7">
    <location>
        <begin position="95"/>
        <end position="143"/>
    </location>
</feature>
<evidence type="ECO:0000313" key="8">
    <source>
        <dbReference type="EMBL" id="ACZ29847.1"/>
    </source>
</evidence>
<feature type="domain" description="RNA polymerase sigma-70 region 2" evidence="6">
    <location>
        <begin position="5"/>
        <end position="64"/>
    </location>
</feature>
<keyword evidence="9" id="KW-1185">Reference proteome</keyword>
<dbReference type="Pfam" id="PF04542">
    <property type="entry name" value="Sigma70_r2"/>
    <property type="match status" value="1"/>
</dbReference>
<dbReference type="SUPFAM" id="SSF88659">
    <property type="entry name" value="Sigma3 and sigma4 domains of RNA polymerase sigma factors"/>
    <property type="match status" value="1"/>
</dbReference>
<dbReference type="EMBL" id="CP001821">
    <property type="protein sequence ID" value="ACZ29847.1"/>
    <property type="molecule type" value="Genomic_DNA"/>
</dbReference>
<accession>D1BY04</accession>
<reference evidence="8 9" key="2">
    <citation type="journal article" date="2010" name="Stand. Genomic Sci.">
        <title>Complete genome sequence of Xylanimonas cellulosilytica type strain (XIL07).</title>
        <authorList>
            <person name="Foster B."/>
            <person name="Pukall R."/>
            <person name="Abt B."/>
            <person name="Nolan M."/>
            <person name="Glavina Del Rio T."/>
            <person name="Chen F."/>
            <person name="Lucas S."/>
            <person name="Tice H."/>
            <person name="Pitluck S."/>
            <person name="Cheng J.-F."/>
            <person name="Chertkov O."/>
            <person name="Brettin T."/>
            <person name="Han C."/>
            <person name="Detter J.C."/>
            <person name="Bruce D."/>
            <person name="Goodwin L."/>
            <person name="Ivanova N."/>
            <person name="Mavromatis K."/>
            <person name="Pati A."/>
            <person name="Mikhailova N."/>
            <person name="Chen A."/>
            <person name="Palaniappan K."/>
            <person name="Land M."/>
            <person name="Hauser L."/>
            <person name="Chang Y.-J."/>
            <person name="Jeffries C.D."/>
            <person name="Chain P."/>
            <person name="Rohde M."/>
            <person name="Goeker M."/>
            <person name="Bristow J."/>
            <person name="Eisen J.A."/>
            <person name="Markowitz V."/>
            <person name="Hugenholtz P."/>
            <person name="Kyrpides N.C."/>
            <person name="Klenk H.-P."/>
            <person name="Lapidus A."/>
        </authorList>
    </citation>
    <scope>NUCLEOTIDE SEQUENCE [LARGE SCALE GENOMIC DNA]</scope>
    <source>
        <strain evidence="9">DSM 15894 / CECT 5975 / LMG 20990 / XIL07</strain>
    </source>
</reference>
<dbReference type="KEGG" id="xce:Xcel_0810"/>
<dbReference type="InterPro" id="IPR036388">
    <property type="entry name" value="WH-like_DNA-bd_sf"/>
</dbReference>
<dbReference type="InterPro" id="IPR039425">
    <property type="entry name" value="RNA_pol_sigma-70-like"/>
</dbReference>
<dbReference type="HOGENOM" id="CLU_047691_9_2_11"/>
<dbReference type="InterPro" id="IPR013325">
    <property type="entry name" value="RNA_pol_sigma_r2"/>
</dbReference>
<gene>
    <name evidence="8" type="ordered locus">Xcel_0810</name>
</gene>
<dbReference type="AlphaFoldDB" id="D1BY04"/>
<keyword evidence="5" id="KW-0804">Transcription</keyword>
<sequence length="166" mass="18009">MYSGLHGYVLRQVGPNDVDDVVSEAFTVAWDRWNDRPPTADRCRAWAFGIAHNKILELHRAHAREHRVTAAVAAQPLCVSAAVEDVVATGRVLRLLSELPVHERASVYLVTICGFTLAEAGEILGHPTSTISARVTRALQRLRPLAHAEVALVGAQMEGSGRGCGR</sequence>
<dbReference type="SUPFAM" id="SSF88946">
    <property type="entry name" value="Sigma2 domain of RNA polymerase sigma factors"/>
    <property type="match status" value="1"/>
</dbReference>
<evidence type="ECO:0000259" key="7">
    <source>
        <dbReference type="Pfam" id="PF04545"/>
    </source>
</evidence>
<dbReference type="PANTHER" id="PTHR43133:SF8">
    <property type="entry name" value="RNA POLYMERASE SIGMA FACTOR HI_1459-RELATED"/>
    <property type="match status" value="1"/>
</dbReference>
<keyword evidence="2" id="KW-0805">Transcription regulation</keyword>
<comment type="similarity">
    <text evidence="1">Belongs to the sigma-70 factor family. ECF subfamily.</text>
</comment>
<dbReference type="Proteomes" id="UP000002255">
    <property type="component" value="Chromosome"/>
</dbReference>
<dbReference type="InterPro" id="IPR013324">
    <property type="entry name" value="RNA_pol_sigma_r3/r4-like"/>
</dbReference>
<dbReference type="InterPro" id="IPR007627">
    <property type="entry name" value="RNA_pol_sigma70_r2"/>
</dbReference>
<name>D1BY04_XYLCX</name>
<protein>
    <submittedName>
        <fullName evidence="8">RNA polymerase, sigma-24 subunit, ECF subfamily</fullName>
    </submittedName>
</protein>
<dbReference type="GO" id="GO:0003677">
    <property type="term" value="F:DNA binding"/>
    <property type="evidence" value="ECO:0007669"/>
    <property type="project" value="UniProtKB-KW"/>
</dbReference>
<evidence type="ECO:0000256" key="2">
    <source>
        <dbReference type="ARBA" id="ARBA00023015"/>
    </source>
</evidence>
<dbReference type="Gene3D" id="1.10.1740.10">
    <property type="match status" value="1"/>
</dbReference>
<organism evidence="8 9">
    <name type="scientific">Xylanimonas cellulosilytica (strain DSM 15894 / JCM 12276 / CECT 5975 / KCTC 9989 / LMG 20990 / NBRC 107835 / XIL07)</name>
    <dbReference type="NCBI Taxonomy" id="446471"/>
    <lineage>
        <taxon>Bacteria</taxon>
        <taxon>Bacillati</taxon>
        <taxon>Actinomycetota</taxon>
        <taxon>Actinomycetes</taxon>
        <taxon>Micrococcales</taxon>
        <taxon>Promicromonosporaceae</taxon>
        <taxon>Xylanimonas</taxon>
    </lineage>
</organism>
<dbReference type="GO" id="GO:0006352">
    <property type="term" value="P:DNA-templated transcription initiation"/>
    <property type="evidence" value="ECO:0007669"/>
    <property type="project" value="InterPro"/>
</dbReference>
<evidence type="ECO:0000256" key="4">
    <source>
        <dbReference type="ARBA" id="ARBA00023125"/>
    </source>
</evidence>
<reference evidence="9" key="1">
    <citation type="submission" date="2009-11" db="EMBL/GenBank/DDBJ databases">
        <title>The complete chromosome of Xylanimonas cellulosilytica DSM 15894.</title>
        <authorList>
            <consortium name="US DOE Joint Genome Institute (JGI-PGF)"/>
            <person name="Lucas S."/>
            <person name="Copeland A."/>
            <person name="Lapidus A."/>
            <person name="Glavina del Rio T."/>
            <person name="Dalin E."/>
            <person name="Tice H."/>
            <person name="Bruce D."/>
            <person name="Goodwin L."/>
            <person name="Pitluck S."/>
            <person name="Kyrpides N."/>
            <person name="Mavromatis K."/>
            <person name="Ivanova N."/>
            <person name="Mikhailova N."/>
            <person name="Foster B."/>
            <person name="Clum A."/>
            <person name="Brettin T."/>
            <person name="Detter J.C."/>
            <person name="Han C."/>
            <person name="Larimer F."/>
            <person name="Land M."/>
            <person name="Hauser L."/>
            <person name="Markowitz V."/>
            <person name="Cheng J.F."/>
            <person name="Hugenholtz P."/>
            <person name="Woyke T."/>
            <person name="Wu D."/>
            <person name="Gehrich-Schroeter G."/>
            <person name="Schneider S."/>
            <person name="Pukall S.R."/>
            <person name="Klenk H.P."/>
            <person name="Eisen J.A."/>
        </authorList>
    </citation>
    <scope>NUCLEOTIDE SEQUENCE [LARGE SCALE GENOMIC DNA]</scope>
    <source>
        <strain evidence="9">DSM 15894 / CECT 5975 / LMG 20990 / XIL07</strain>
    </source>
</reference>
<keyword evidence="3" id="KW-0731">Sigma factor</keyword>
<dbReference type="InterPro" id="IPR014284">
    <property type="entry name" value="RNA_pol_sigma-70_dom"/>
</dbReference>
<dbReference type="STRING" id="446471.Xcel_0810"/>
<evidence type="ECO:0000256" key="5">
    <source>
        <dbReference type="ARBA" id="ARBA00023163"/>
    </source>
</evidence>
<proteinExistence type="inferred from homology"/>
<dbReference type="eggNOG" id="COG1595">
    <property type="taxonomic scope" value="Bacteria"/>
</dbReference>
<dbReference type="Pfam" id="PF04545">
    <property type="entry name" value="Sigma70_r4"/>
    <property type="match status" value="1"/>
</dbReference>
<dbReference type="CDD" id="cd06171">
    <property type="entry name" value="Sigma70_r4"/>
    <property type="match status" value="1"/>
</dbReference>
<dbReference type="GO" id="GO:0016987">
    <property type="term" value="F:sigma factor activity"/>
    <property type="evidence" value="ECO:0007669"/>
    <property type="project" value="UniProtKB-KW"/>
</dbReference>